<proteinExistence type="predicted"/>
<name>A0A917RX22_9BACL</name>
<evidence type="ECO:0000313" key="2">
    <source>
        <dbReference type="Proteomes" id="UP000654670"/>
    </source>
</evidence>
<reference evidence="1" key="1">
    <citation type="journal article" date="2014" name="Int. J. Syst. Evol. Microbiol.">
        <title>Complete genome sequence of Corynebacterium casei LMG S-19264T (=DSM 44701T), isolated from a smear-ripened cheese.</title>
        <authorList>
            <consortium name="US DOE Joint Genome Institute (JGI-PGF)"/>
            <person name="Walter F."/>
            <person name="Albersmeier A."/>
            <person name="Kalinowski J."/>
            <person name="Ruckert C."/>
        </authorList>
    </citation>
    <scope>NUCLEOTIDE SEQUENCE</scope>
    <source>
        <strain evidence="1">JCM 15325</strain>
    </source>
</reference>
<evidence type="ECO:0008006" key="3">
    <source>
        <dbReference type="Google" id="ProtNLM"/>
    </source>
</evidence>
<organism evidence="1 2">
    <name type="scientific">Sporolactobacillus putidus</name>
    <dbReference type="NCBI Taxonomy" id="492735"/>
    <lineage>
        <taxon>Bacteria</taxon>
        <taxon>Bacillati</taxon>
        <taxon>Bacillota</taxon>
        <taxon>Bacilli</taxon>
        <taxon>Bacillales</taxon>
        <taxon>Sporolactobacillaceae</taxon>
        <taxon>Sporolactobacillus</taxon>
    </lineage>
</organism>
<gene>
    <name evidence="1" type="ORF">GCM10007968_02320</name>
</gene>
<dbReference type="InterPro" id="IPR012655">
    <property type="entry name" value="YrzI"/>
</dbReference>
<dbReference type="AlphaFoldDB" id="A0A917RX22"/>
<sequence length="80" mass="9571">MPTIFLKNNTYLAAPVFMNNAIRKREGGNRMLKLNFLAFTLTIAVKRPPCAQIRYEDEQRIKTLTEKILDRRIDYSRYYR</sequence>
<evidence type="ECO:0000313" key="1">
    <source>
        <dbReference type="EMBL" id="GGL41944.1"/>
    </source>
</evidence>
<dbReference type="EMBL" id="BMOK01000001">
    <property type="protein sequence ID" value="GGL41944.1"/>
    <property type="molecule type" value="Genomic_DNA"/>
</dbReference>
<dbReference type="RefSeq" id="WP_188800999.1">
    <property type="nucleotide sequence ID" value="NZ_BMOK01000001.1"/>
</dbReference>
<dbReference type="Proteomes" id="UP000654670">
    <property type="component" value="Unassembled WGS sequence"/>
</dbReference>
<dbReference type="Pfam" id="PF09501">
    <property type="entry name" value="Bac_small_YrzI"/>
    <property type="match status" value="1"/>
</dbReference>
<reference evidence="1" key="2">
    <citation type="submission" date="2020-09" db="EMBL/GenBank/DDBJ databases">
        <authorList>
            <person name="Sun Q."/>
            <person name="Ohkuma M."/>
        </authorList>
    </citation>
    <scope>NUCLEOTIDE SEQUENCE</scope>
    <source>
        <strain evidence="1">JCM 15325</strain>
    </source>
</reference>
<protein>
    <recommendedName>
        <fullName evidence="3">YrzI family small protein</fullName>
    </recommendedName>
</protein>
<keyword evidence="2" id="KW-1185">Reference proteome</keyword>
<comment type="caution">
    <text evidence="1">The sequence shown here is derived from an EMBL/GenBank/DDBJ whole genome shotgun (WGS) entry which is preliminary data.</text>
</comment>
<accession>A0A917RX22</accession>